<organism evidence="1 2">
    <name type="scientific">Paraburkholderia tropica</name>
    <dbReference type="NCBI Taxonomy" id="92647"/>
    <lineage>
        <taxon>Bacteria</taxon>
        <taxon>Pseudomonadati</taxon>
        <taxon>Pseudomonadota</taxon>
        <taxon>Betaproteobacteria</taxon>
        <taxon>Burkholderiales</taxon>
        <taxon>Burkholderiaceae</taxon>
        <taxon>Paraburkholderia</taxon>
    </lineage>
</organism>
<dbReference type="RefSeq" id="WP_336753992.1">
    <property type="nucleotide sequence ID" value="NZ_JBBBEG010000030.1"/>
</dbReference>
<dbReference type="EMBL" id="FNZM01000009">
    <property type="protein sequence ID" value="SEJ86227.1"/>
    <property type="molecule type" value="Genomic_DNA"/>
</dbReference>
<proteinExistence type="predicted"/>
<name>A0AAQ1GH88_9BURK</name>
<evidence type="ECO:0000313" key="2">
    <source>
        <dbReference type="Proteomes" id="UP000183529"/>
    </source>
</evidence>
<evidence type="ECO:0000313" key="1">
    <source>
        <dbReference type="EMBL" id="SEJ86227.1"/>
    </source>
</evidence>
<sequence length="118" mass="12959">MKRRRFIGVACGVSAVCCTIGLRRSQAALQRGARIAVVDLRLARGVALARHAARARMMTFAVDDDIGALWYTRLACVGEGALVLCALRDSERFVLERLALSRRCVVMNVPSQIINTEN</sequence>
<gene>
    <name evidence="1" type="ORF">SAMN05216550_109299</name>
</gene>
<reference evidence="1 2" key="1">
    <citation type="submission" date="2016-10" db="EMBL/GenBank/DDBJ databases">
        <authorList>
            <person name="Varghese N."/>
            <person name="Submissions S."/>
        </authorList>
    </citation>
    <scope>NUCLEOTIDE SEQUENCE [LARGE SCALE GENOMIC DNA]</scope>
    <source>
        <strain evidence="1 2">LMG 22274</strain>
    </source>
</reference>
<protein>
    <submittedName>
        <fullName evidence="1">Uncharacterized protein</fullName>
    </submittedName>
</protein>
<comment type="caution">
    <text evidence="1">The sequence shown here is derived from an EMBL/GenBank/DDBJ whole genome shotgun (WGS) entry which is preliminary data.</text>
</comment>
<dbReference type="AlphaFoldDB" id="A0AAQ1GH88"/>
<accession>A0AAQ1GH88</accession>
<dbReference type="Proteomes" id="UP000183529">
    <property type="component" value="Unassembled WGS sequence"/>
</dbReference>